<dbReference type="GO" id="GO:0016020">
    <property type="term" value="C:membrane"/>
    <property type="evidence" value="ECO:0007669"/>
    <property type="project" value="UniProtKB-SubCell"/>
</dbReference>
<comment type="caution">
    <text evidence="7">The sequence shown here is derived from an EMBL/GenBank/DDBJ whole genome shotgun (WGS) entry which is preliminary data.</text>
</comment>
<feature type="transmembrane region" description="Helical" evidence="5">
    <location>
        <begin position="118"/>
        <end position="136"/>
    </location>
</feature>
<dbReference type="PANTHER" id="PTHR37422:SF13">
    <property type="entry name" value="LIPOPOLYSACCHARIDE BIOSYNTHESIS PROTEIN PA4999-RELATED"/>
    <property type="match status" value="1"/>
</dbReference>
<organism evidence="7 8">
    <name type="scientific">Sporosarcina psychrophila</name>
    <name type="common">Bacillus psychrophilus</name>
    <dbReference type="NCBI Taxonomy" id="1476"/>
    <lineage>
        <taxon>Bacteria</taxon>
        <taxon>Bacillati</taxon>
        <taxon>Bacillota</taxon>
        <taxon>Bacilli</taxon>
        <taxon>Bacillales</taxon>
        <taxon>Caryophanaceae</taxon>
        <taxon>Sporosarcina</taxon>
    </lineage>
</organism>
<feature type="transmembrane region" description="Helical" evidence="5">
    <location>
        <begin position="286"/>
        <end position="304"/>
    </location>
</feature>
<feature type="transmembrane region" description="Helical" evidence="5">
    <location>
        <begin position="257"/>
        <end position="274"/>
    </location>
</feature>
<feature type="domain" description="O-antigen ligase-related" evidence="6">
    <location>
        <begin position="125"/>
        <end position="266"/>
    </location>
</feature>
<evidence type="ECO:0000256" key="1">
    <source>
        <dbReference type="ARBA" id="ARBA00004141"/>
    </source>
</evidence>
<feature type="transmembrane region" description="Helical" evidence="5">
    <location>
        <begin position="23"/>
        <end position="43"/>
    </location>
</feature>
<dbReference type="InterPro" id="IPR007016">
    <property type="entry name" value="O-antigen_ligase-rel_domated"/>
</dbReference>
<sequence length="356" mass="40322">MIFFLLLLSGVISTFVNLDVGLLINFSVLFLLYLVSTAGMSSFGVDANDLVYKATLITHIPLIFVPLLVDGINRTPYYGIFYNPNSFGSVVATLFGFVLAVFLYKAEQKFTDNEIDSSIKWEFLFLILLAFLVVISGSRTSALTLLAMVAIGFYLIFVMLIKFNKLKPFLKMILSTLLLGGLVLLIIRLTPFYDYLMENIIGKFIVKSTRGDVLDMRGLVWQQTIREARLFGNGGNYFVTETVAASHSTYFSVLGEYGWIPFLLFMMLMLYMLYKSYKFAKNNVVYKYKYLPLLVSSSFLILSFAEAMMFKLSMIAMFLLFGNILNGNAKKGKDASFLSSGIKKIKLPKYRIVLRK</sequence>
<accession>A0A921FYN1</accession>
<evidence type="ECO:0000256" key="4">
    <source>
        <dbReference type="ARBA" id="ARBA00023136"/>
    </source>
</evidence>
<dbReference type="Pfam" id="PF04932">
    <property type="entry name" value="Wzy_C"/>
    <property type="match status" value="1"/>
</dbReference>
<dbReference type="InterPro" id="IPR051533">
    <property type="entry name" value="WaaL-like"/>
</dbReference>
<reference evidence="7" key="1">
    <citation type="journal article" date="2021" name="PeerJ">
        <title>Extensive microbial diversity within the chicken gut microbiome revealed by metagenomics and culture.</title>
        <authorList>
            <person name="Gilroy R."/>
            <person name="Ravi A."/>
            <person name="Getino M."/>
            <person name="Pursley I."/>
            <person name="Horton D.L."/>
            <person name="Alikhan N.F."/>
            <person name="Baker D."/>
            <person name="Gharbi K."/>
            <person name="Hall N."/>
            <person name="Watson M."/>
            <person name="Adriaenssens E.M."/>
            <person name="Foster-Nyarko E."/>
            <person name="Jarju S."/>
            <person name="Secka A."/>
            <person name="Antonio M."/>
            <person name="Oren A."/>
            <person name="Chaudhuri R.R."/>
            <person name="La Ragione R."/>
            <person name="Hildebrand F."/>
            <person name="Pallen M.J."/>
        </authorList>
    </citation>
    <scope>NUCLEOTIDE SEQUENCE</scope>
    <source>
        <strain evidence="7">CHK171-7178</strain>
    </source>
</reference>
<proteinExistence type="predicted"/>
<evidence type="ECO:0000256" key="2">
    <source>
        <dbReference type="ARBA" id="ARBA00022692"/>
    </source>
</evidence>
<evidence type="ECO:0000259" key="6">
    <source>
        <dbReference type="Pfam" id="PF04932"/>
    </source>
</evidence>
<evidence type="ECO:0000256" key="5">
    <source>
        <dbReference type="SAM" id="Phobius"/>
    </source>
</evidence>
<gene>
    <name evidence="7" type="ORF">K8V56_02025</name>
</gene>
<protein>
    <recommendedName>
        <fullName evidence="6">O-antigen ligase-related domain-containing protein</fullName>
    </recommendedName>
</protein>
<feature type="transmembrane region" description="Helical" evidence="5">
    <location>
        <begin position="89"/>
        <end position="106"/>
    </location>
</feature>
<dbReference type="AlphaFoldDB" id="A0A921FYN1"/>
<dbReference type="Proteomes" id="UP000698173">
    <property type="component" value="Unassembled WGS sequence"/>
</dbReference>
<dbReference type="PANTHER" id="PTHR37422">
    <property type="entry name" value="TEICHURONIC ACID BIOSYNTHESIS PROTEIN TUAE"/>
    <property type="match status" value="1"/>
</dbReference>
<evidence type="ECO:0000313" key="7">
    <source>
        <dbReference type="EMBL" id="HJF30541.1"/>
    </source>
</evidence>
<keyword evidence="4 5" id="KW-0472">Membrane</keyword>
<reference evidence="7" key="2">
    <citation type="submission" date="2021-09" db="EMBL/GenBank/DDBJ databases">
        <authorList>
            <person name="Gilroy R."/>
        </authorList>
    </citation>
    <scope>NUCLEOTIDE SEQUENCE</scope>
    <source>
        <strain evidence="7">CHK171-7178</strain>
    </source>
</reference>
<keyword evidence="3 5" id="KW-1133">Transmembrane helix</keyword>
<comment type="subcellular location">
    <subcellularLocation>
        <location evidence="1">Membrane</location>
        <topology evidence="1">Multi-pass membrane protein</topology>
    </subcellularLocation>
</comment>
<evidence type="ECO:0000256" key="3">
    <source>
        <dbReference type="ARBA" id="ARBA00022989"/>
    </source>
</evidence>
<feature type="transmembrane region" description="Helical" evidence="5">
    <location>
        <begin position="142"/>
        <end position="161"/>
    </location>
</feature>
<feature type="transmembrane region" description="Helical" evidence="5">
    <location>
        <begin position="50"/>
        <end position="69"/>
    </location>
</feature>
<keyword evidence="2 5" id="KW-0812">Transmembrane</keyword>
<evidence type="ECO:0000313" key="8">
    <source>
        <dbReference type="Proteomes" id="UP000698173"/>
    </source>
</evidence>
<dbReference type="EMBL" id="DYWT01000029">
    <property type="protein sequence ID" value="HJF30541.1"/>
    <property type="molecule type" value="Genomic_DNA"/>
</dbReference>
<name>A0A921FYN1_SPOPS</name>
<feature type="transmembrane region" description="Helical" evidence="5">
    <location>
        <begin position="173"/>
        <end position="193"/>
    </location>
</feature>